<feature type="region of interest" description="Disordered" evidence="7">
    <location>
        <begin position="15"/>
        <end position="51"/>
    </location>
</feature>
<dbReference type="GO" id="GO:0005764">
    <property type="term" value="C:lysosome"/>
    <property type="evidence" value="ECO:0007669"/>
    <property type="project" value="TreeGrafter"/>
</dbReference>
<dbReference type="PROSITE" id="PS51419">
    <property type="entry name" value="RAB"/>
    <property type="match status" value="1"/>
</dbReference>
<comment type="similarity">
    <text evidence="1 6">Belongs to the small GTPase superfamily. Rab family.</text>
</comment>
<dbReference type="InterPro" id="IPR030697">
    <property type="entry name" value="Rab29/Rab38/Rab32"/>
</dbReference>
<dbReference type="SMART" id="SM00176">
    <property type="entry name" value="RAN"/>
    <property type="match status" value="1"/>
</dbReference>
<keyword evidence="4 6" id="KW-0449">Lipoprotein</keyword>
<dbReference type="InterPro" id="IPR001806">
    <property type="entry name" value="Small_GTPase"/>
</dbReference>
<keyword evidence="9" id="KW-1185">Reference proteome</keyword>
<evidence type="ECO:0000256" key="7">
    <source>
        <dbReference type="SAM" id="MobiDB-lite"/>
    </source>
</evidence>
<dbReference type="NCBIfam" id="TIGR00231">
    <property type="entry name" value="small_GTP"/>
    <property type="match status" value="1"/>
</dbReference>
<dbReference type="SMART" id="SM00175">
    <property type="entry name" value="RAB"/>
    <property type="match status" value="1"/>
</dbReference>
<accession>A0A9P0ALT0</accession>
<dbReference type="SMART" id="SM00173">
    <property type="entry name" value="RAS"/>
    <property type="match status" value="1"/>
</dbReference>
<dbReference type="EMBL" id="OU963869">
    <property type="protein sequence ID" value="CAH0394297.1"/>
    <property type="molecule type" value="Genomic_DNA"/>
</dbReference>
<dbReference type="InterPro" id="IPR027417">
    <property type="entry name" value="P-loop_NTPase"/>
</dbReference>
<keyword evidence="5 6" id="KW-0636">Prenylation</keyword>
<dbReference type="Proteomes" id="UP001152759">
    <property type="component" value="Chromosome 8"/>
</dbReference>
<evidence type="ECO:0000313" key="9">
    <source>
        <dbReference type="Proteomes" id="UP001152759"/>
    </source>
</evidence>
<dbReference type="CDD" id="cd04107">
    <property type="entry name" value="Rab32_Rab38"/>
    <property type="match status" value="1"/>
</dbReference>
<dbReference type="GO" id="GO:0005802">
    <property type="term" value="C:trans-Golgi network"/>
    <property type="evidence" value="ECO:0007669"/>
    <property type="project" value="UniProtKB-UniRule"/>
</dbReference>
<dbReference type="GO" id="GO:0005525">
    <property type="term" value="F:GTP binding"/>
    <property type="evidence" value="ECO:0007669"/>
    <property type="project" value="UniProtKB-UniRule"/>
</dbReference>
<dbReference type="AlphaFoldDB" id="A0A9P0ALT0"/>
<dbReference type="GO" id="GO:0005770">
    <property type="term" value="C:late endosome"/>
    <property type="evidence" value="ECO:0007669"/>
    <property type="project" value="TreeGrafter"/>
</dbReference>
<sequence>MSDNKRRSLVFWPRVDHSDSSSDTEWEDAPLQQLSDKGDSTPLGEGSDPESDAQFRLMAERKTVIVPEKLYKVIIIGDPTVGKTSYVQRYVQNSFKKDYKGTVGVDFALKVLQWSDHQTLKLQLWDIAGQERFTQMTRVYYKDAHGCVIMFDLTNKNSFINTLKWKNDVDEKCQLSNGNPIPCMLLANKCDLPHRQVEQMEIETFYKEHNFIGWTEVSAKEGLMVEDSMKFMVDMMMKQERNDGAIANDEDTVTLRGPVAQPEKPFCSC</sequence>
<dbReference type="GO" id="GO:0090385">
    <property type="term" value="P:phagosome-lysosome fusion"/>
    <property type="evidence" value="ECO:0007669"/>
    <property type="project" value="TreeGrafter"/>
</dbReference>
<dbReference type="SUPFAM" id="SSF52540">
    <property type="entry name" value="P-loop containing nucleoside triphosphate hydrolases"/>
    <property type="match status" value="1"/>
</dbReference>
<comment type="subcellular location">
    <subcellularLocation>
        <location evidence="6">Membrane</location>
        <topology evidence="6">Lipid-anchor</topology>
    </subcellularLocation>
</comment>
<evidence type="ECO:0000256" key="2">
    <source>
        <dbReference type="ARBA" id="ARBA00022741"/>
    </source>
</evidence>
<keyword evidence="2 6" id="KW-0547">Nucleotide-binding</keyword>
<proteinExistence type="inferred from homology"/>
<dbReference type="PROSITE" id="PS51421">
    <property type="entry name" value="RAS"/>
    <property type="match status" value="1"/>
</dbReference>
<dbReference type="Pfam" id="PF00071">
    <property type="entry name" value="Ras"/>
    <property type="match status" value="1"/>
</dbReference>
<dbReference type="GO" id="GO:0016020">
    <property type="term" value="C:membrane"/>
    <property type="evidence" value="ECO:0007669"/>
    <property type="project" value="UniProtKB-SubCell"/>
</dbReference>
<dbReference type="PRINTS" id="PR00449">
    <property type="entry name" value="RASTRNSFRMNG"/>
</dbReference>
<evidence type="ECO:0000256" key="5">
    <source>
        <dbReference type="ARBA" id="ARBA00023289"/>
    </source>
</evidence>
<comment type="function">
    <text evidence="6">The small GTPases Rab are key regulators in vesicle trafficking.</text>
</comment>
<keyword evidence="6" id="KW-0472">Membrane</keyword>
<dbReference type="PANTHER" id="PTHR47981:SF42">
    <property type="entry name" value="RAS-RELATED PROTEIN RAB-7L1-LIKE ISOFORM X1"/>
    <property type="match status" value="1"/>
</dbReference>
<gene>
    <name evidence="8" type="ORF">BEMITA_LOCUS12612</name>
</gene>
<evidence type="ECO:0000256" key="6">
    <source>
        <dbReference type="RuleBase" id="RU367128"/>
    </source>
</evidence>
<dbReference type="KEGG" id="btab:109034429"/>
<dbReference type="GO" id="GO:0008333">
    <property type="term" value="P:endosome to lysosome transport"/>
    <property type="evidence" value="ECO:0007669"/>
    <property type="project" value="TreeGrafter"/>
</dbReference>
<keyword evidence="3 6" id="KW-0342">GTP-binding</keyword>
<dbReference type="FunFam" id="3.40.50.300:FF:002133">
    <property type="entry name" value="Ras family protein"/>
    <property type="match status" value="1"/>
</dbReference>
<evidence type="ECO:0000256" key="4">
    <source>
        <dbReference type="ARBA" id="ARBA00023288"/>
    </source>
</evidence>
<dbReference type="GO" id="GO:0045335">
    <property type="term" value="C:phagocytic vesicle"/>
    <property type="evidence" value="ECO:0007669"/>
    <property type="project" value="TreeGrafter"/>
</dbReference>
<evidence type="ECO:0000256" key="3">
    <source>
        <dbReference type="ARBA" id="ARBA00023134"/>
    </source>
</evidence>
<dbReference type="Gene3D" id="3.40.50.300">
    <property type="entry name" value="P-loop containing nucleotide triphosphate hydrolases"/>
    <property type="match status" value="1"/>
</dbReference>
<protein>
    <recommendedName>
        <fullName evidence="6">Ras-related protein Rab</fullName>
    </recommendedName>
</protein>
<dbReference type="OrthoDB" id="245989at2759"/>
<name>A0A9P0ALT0_BEMTA</name>
<dbReference type="GO" id="GO:0003924">
    <property type="term" value="F:GTPase activity"/>
    <property type="evidence" value="ECO:0007669"/>
    <property type="project" value="UniProtKB-UniRule"/>
</dbReference>
<reference evidence="8" key="1">
    <citation type="submission" date="2021-12" db="EMBL/GenBank/DDBJ databases">
        <authorList>
            <person name="King R."/>
        </authorList>
    </citation>
    <scope>NUCLEOTIDE SEQUENCE</scope>
</reference>
<evidence type="ECO:0000256" key="1">
    <source>
        <dbReference type="ARBA" id="ARBA00006270"/>
    </source>
</evidence>
<dbReference type="PANTHER" id="PTHR47981">
    <property type="entry name" value="RAB FAMILY"/>
    <property type="match status" value="1"/>
</dbReference>
<dbReference type="InterPro" id="IPR005225">
    <property type="entry name" value="Small_GTP-bd"/>
</dbReference>
<organism evidence="8 9">
    <name type="scientific">Bemisia tabaci</name>
    <name type="common">Sweetpotato whitefly</name>
    <name type="synonym">Aleurodes tabaci</name>
    <dbReference type="NCBI Taxonomy" id="7038"/>
    <lineage>
        <taxon>Eukaryota</taxon>
        <taxon>Metazoa</taxon>
        <taxon>Ecdysozoa</taxon>
        <taxon>Arthropoda</taxon>
        <taxon>Hexapoda</taxon>
        <taxon>Insecta</taxon>
        <taxon>Pterygota</taxon>
        <taxon>Neoptera</taxon>
        <taxon>Paraneoptera</taxon>
        <taxon>Hemiptera</taxon>
        <taxon>Sternorrhyncha</taxon>
        <taxon>Aleyrodoidea</taxon>
        <taxon>Aleyrodidae</taxon>
        <taxon>Aleyrodinae</taxon>
        <taxon>Bemisia</taxon>
    </lineage>
</organism>
<dbReference type="SMART" id="SM00174">
    <property type="entry name" value="RHO"/>
    <property type="match status" value="1"/>
</dbReference>
<evidence type="ECO:0000313" key="8">
    <source>
        <dbReference type="EMBL" id="CAH0394297.1"/>
    </source>
</evidence>